<evidence type="ECO:0000313" key="1">
    <source>
        <dbReference type="EMBL" id="KZV84792.1"/>
    </source>
</evidence>
<name>A0A165DKU3_EXIGL</name>
<dbReference type="EMBL" id="KV426210">
    <property type="protein sequence ID" value="KZV84792.1"/>
    <property type="molecule type" value="Genomic_DNA"/>
</dbReference>
<accession>A0A165DKU3</accession>
<gene>
    <name evidence="1" type="ORF">EXIGLDRAFT_776160</name>
</gene>
<proteinExistence type="predicted"/>
<organism evidence="1 2">
    <name type="scientific">Exidia glandulosa HHB12029</name>
    <dbReference type="NCBI Taxonomy" id="1314781"/>
    <lineage>
        <taxon>Eukaryota</taxon>
        <taxon>Fungi</taxon>
        <taxon>Dikarya</taxon>
        <taxon>Basidiomycota</taxon>
        <taxon>Agaricomycotina</taxon>
        <taxon>Agaricomycetes</taxon>
        <taxon>Auriculariales</taxon>
        <taxon>Exidiaceae</taxon>
        <taxon>Exidia</taxon>
    </lineage>
</organism>
<protein>
    <submittedName>
        <fullName evidence="1">Uncharacterized protein</fullName>
    </submittedName>
</protein>
<evidence type="ECO:0000313" key="2">
    <source>
        <dbReference type="Proteomes" id="UP000077266"/>
    </source>
</evidence>
<dbReference type="AlphaFoldDB" id="A0A165DKU3"/>
<sequence length="157" mass="17213">MRYILVLGVVYHPYSASARNASTRHGALHRHMDAGVSRLVPDALVRIPVHSDFVVIQSTHSAALFRSAPVLSSLLKCDPVSLGAPASRRLRCEPEEKRTFAREGLALAEWDGKVLLAEAATSRHVVELDGTMARIRTDLPRVIVFERRPQSPGAQSA</sequence>
<dbReference type="OrthoDB" id="5565328at2759"/>
<dbReference type="Proteomes" id="UP000077266">
    <property type="component" value="Unassembled WGS sequence"/>
</dbReference>
<reference evidence="1 2" key="1">
    <citation type="journal article" date="2016" name="Mol. Biol. Evol.">
        <title>Comparative Genomics of Early-Diverging Mushroom-Forming Fungi Provides Insights into the Origins of Lignocellulose Decay Capabilities.</title>
        <authorList>
            <person name="Nagy L.G."/>
            <person name="Riley R."/>
            <person name="Tritt A."/>
            <person name="Adam C."/>
            <person name="Daum C."/>
            <person name="Floudas D."/>
            <person name="Sun H."/>
            <person name="Yadav J.S."/>
            <person name="Pangilinan J."/>
            <person name="Larsson K.H."/>
            <person name="Matsuura K."/>
            <person name="Barry K."/>
            <person name="Labutti K."/>
            <person name="Kuo R."/>
            <person name="Ohm R.A."/>
            <person name="Bhattacharya S.S."/>
            <person name="Shirouzu T."/>
            <person name="Yoshinaga Y."/>
            <person name="Martin F.M."/>
            <person name="Grigoriev I.V."/>
            <person name="Hibbett D.S."/>
        </authorList>
    </citation>
    <scope>NUCLEOTIDE SEQUENCE [LARGE SCALE GENOMIC DNA]</scope>
    <source>
        <strain evidence="1 2">HHB12029</strain>
    </source>
</reference>
<keyword evidence="2" id="KW-1185">Reference proteome</keyword>
<dbReference type="InParanoid" id="A0A165DKU3"/>